<accession>A0A7X0DN55</accession>
<evidence type="ECO:0000256" key="1">
    <source>
        <dbReference type="SAM" id="Phobius"/>
    </source>
</evidence>
<dbReference type="Pfam" id="PF04982">
    <property type="entry name" value="TM_HPP"/>
    <property type="match status" value="1"/>
</dbReference>
<organism evidence="3 4">
    <name type="scientific">Novispirillum itersonii</name>
    <name type="common">Aquaspirillum itersonii</name>
    <dbReference type="NCBI Taxonomy" id="189"/>
    <lineage>
        <taxon>Bacteria</taxon>
        <taxon>Pseudomonadati</taxon>
        <taxon>Pseudomonadota</taxon>
        <taxon>Alphaproteobacteria</taxon>
        <taxon>Rhodospirillales</taxon>
        <taxon>Novispirillaceae</taxon>
        <taxon>Novispirillum</taxon>
    </lineage>
</organism>
<evidence type="ECO:0000313" key="3">
    <source>
        <dbReference type="EMBL" id="MBB6211650.1"/>
    </source>
</evidence>
<keyword evidence="1" id="KW-0472">Membrane</keyword>
<keyword evidence="1" id="KW-1133">Transmembrane helix</keyword>
<reference evidence="3 4" key="1">
    <citation type="submission" date="2020-08" db="EMBL/GenBank/DDBJ databases">
        <title>Genomic Encyclopedia of Type Strains, Phase IV (KMG-IV): sequencing the most valuable type-strain genomes for metagenomic binning, comparative biology and taxonomic classification.</title>
        <authorList>
            <person name="Goeker M."/>
        </authorList>
    </citation>
    <scope>NUCLEOTIDE SEQUENCE [LARGE SCALE GENOMIC DNA]</scope>
    <source>
        <strain evidence="3 4">DSM 11590</strain>
    </source>
</reference>
<feature type="transmembrane region" description="Helical" evidence="1">
    <location>
        <begin position="123"/>
        <end position="153"/>
    </location>
</feature>
<dbReference type="RefSeq" id="WP_184264607.1">
    <property type="nucleotide sequence ID" value="NZ_JACIIX010000012.1"/>
</dbReference>
<dbReference type="InterPro" id="IPR058581">
    <property type="entry name" value="TM_HPP"/>
</dbReference>
<gene>
    <name evidence="3" type="ORF">FHS48_003091</name>
</gene>
<feature type="transmembrane region" description="Helical" evidence="1">
    <location>
        <begin position="70"/>
        <end position="88"/>
    </location>
</feature>
<keyword evidence="1" id="KW-0812">Transmembrane</keyword>
<name>A0A7X0DN55_NOVIT</name>
<sequence>MRHHVRFVLRRHQPRQKPHAVLKAGLGGAVAILIISALSQATGNPWLMAPFGATCVLLFSAPTSPLSQPANVVFGHMLAAAIAFGVMAVLPVTWWSIAIAAGLAIAAMAALRITHPPAGATPLVVMATAPGLSFLLFPTLLGSITLVAVAMLFHRLPPVTVYPLRD</sequence>
<proteinExistence type="predicted"/>
<dbReference type="Proteomes" id="UP000544872">
    <property type="component" value="Unassembled WGS sequence"/>
</dbReference>
<comment type="caution">
    <text evidence="3">The sequence shown here is derived from an EMBL/GenBank/DDBJ whole genome shotgun (WGS) entry which is preliminary data.</text>
</comment>
<protein>
    <submittedName>
        <fullName evidence="3">CBS-domain-containing membrane protein</fullName>
    </submittedName>
</protein>
<feature type="domain" description="HPP transmembrane region" evidence="2">
    <location>
        <begin position="14"/>
        <end position="163"/>
    </location>
</feature>
<dbReference type="InterPro" id="IPR007065">
    <property type="entry name" value="HPP"/>
</dbReference>
<feature type="transmembrane region" description="Helical" evidence="1">
    <location>
        <begin position="94"/>
        <end position="111"/>
    </location>
</feature>
<evidence type="ECO:0000313" key="4">
    <source>
        <dbReference type="Proteomes" id="UP000544872"/>
    </source>
</evidence>
<dbReference type="AlphaFoldDB" id="A0A7X0DN55"/>
<evidence type="ECO:0000259" key="2">
    <source>
        <dbReference type="Pfam" id="PF04982"/>
    </source>
</evidence>
<dbReference type="PANTHER" id="PTHR33741">
    <property type="entry name" value="TRANSMEMBRANE PROTEIN DDB_G0269096-RELATED"/>
    <property type="match status" value="1"/>
</dbReference>
<dbReference type="PANTHER" id="PTHR33741:SF5">
    <property type="entry name" value="TRANSMEMBRANE PROTEIN DDB_G0269096-RELATED"/>
    <property type="match status" value="1"/>
</dbReference>
<feature type="transmembrane region" description="Helical" evidence="1">
    <location>
        <begin position="20"/>
        <end position="39"/>
    </location>
</feature>
<dbReference type="EMBL" id="JACIIX010000012">
    <property type="protein sequence ID" value="MBB6211650.1"/>
    <property type="molecule type" value="Genomic_DNA"/>
</dbReference>
<keyword evidence="4" id="KW-1185">Reference proteome</keyword>